<dbReference type="Gene3D" id="1.10.3720.10">
    <property type="entry name" value="MetI-like"/>
    <property type="match status" value="1"/>
</dbReference>
<dbReference type="AlphaFoldDB" id="A0A4V2URZ7"/>
<dbReference type="InterPro" id="IPR000515">
    <property type="entry name" value="MetI-like"/>
</dbReference>
<evidence type="ECO:0000313" key="10">
    <source>
        <dbReference type="Proteomes" id="UP000295726"/>
    </source>
</evidence>
<comment type="similarity">
    <text evidence="7">Belongs to the binding-protein-dependent transport system permease family.</text>
</comment>
<dbReference type="GO" id="GO:0005886">
    <property type="term" value="C:plasma membrane"/>
    <property type="evidence" value="ECO:0007669"/>
    <property type="project" value="UniProtKB-SubCell"/>
</dbReference>
<dbReference type="CDD" id="cd06261">
    <property type="entry name" value="TM_PBP2"/>
    <property type="match status" value="1"/>
</dbReference>
<keyword evidence="2 7" id="KW-0813">Transport</keyword>
<dbReference type="PANTHER" id="PTHR30151:SF0">
    <property type="entry name" value="ABC TRANSPORTER PERMEASE PROTEIN MJ0413-RELATED"/>
    <property type="match status" value="1"/>
</dbReference>
<dbReference type="RefSeq" id="WP_132380499.1">
    <property type="nucleotide sequence ID" value="NZ_DAISCH010000240.1"/>
</dbReference>
<evidence type="ECO:0000259" key="8">
    <source>
        <dbReference type="PROSITE" id="PS50928"/>
    </source>
</evidence>
<keyword evidence="6 7" id="KW-0472">Membrane</keyword>
<feature type="domain" description="ABC transmembrane type-1" evidence="8">
    <location>
        <begin position="59"/>
        <end position="243"/>
    </location>
</feature>
<keyword evidence="10" id="KW-1185">Reference proteome</keyword>
<sequence length="257" mass="29261">MTSIMHGDRSRLRGIRIWAVLFWLIIWQLVSIAVANDILLVSPLQVIQRLGELIFTEFFWYSIFFSLLRIIGGFILAACAGILLAVSAYRFRHIRELLEPVMLAIKSVPVASFIILALIWFSSHNLATLISFLMVLPVIYTNVLDGICSVDNQLLEMAQVFRLPVIRRIRYIYVPQVMPFFRSGCTISLGLCWKSGIAAEVIGMPKGSIGERLQQAKVYLDTPELFAWTLVIVLVSLTFERLFLLLLKKIAGRLERM</sequence>
<dbReference type="PANTHER" id="PTHR30151">
    <property type="entry name" value="ALKANE SULFONATE ABC TRANSPORTER-RELATED, MEMBRANE SUBUNIT"/>
    <property type="match status" value="1"/>
</dbReference>
<dbReference type="InterPro" id="IPR035906">
    <property type="entry name" value="MetI-like_sf"/>
</dbReference>
<dbReference type="SUPFAM" id="SSF161098">
    <property type="entry name" value="MetI-like"/>
    <property type="match status" value="1"/>
</dbReference>
<gene>
    <name evidence="9" type="ORF">EDD59_10878</name>
</gene>
<dbReference type="OrthoDB" id="308958at2"/>
<feature type="transmembrane region" description="Helical" evidence="7">
    <location>
        <begin position="225"/>
        <end position="247"/>
    </location>
</feature>
<keyword evidence="5 7" id="KW-1133">Transmembrane helix</keyword>
<evidence type="ECO:0000256" key="7">
    <source>
        <dbReference type="RuleBase" id="RU363032"/>
    </source>
</evidence>
<feature type="transmembrane region" description="Helical" evidence="7">
    <location>
        <begin position="127"/>
        <end position="150"/>
    </location>
</feature>
<evidence type="ECO:0000256" key="5">
    <source>
        <dbReference type="ARBA" id="ARBA00022989"/>
    </source>
</evidence>
<feature type="transmembrane region" description="Helical" evidence="7">
    <location>
        <begin position="101"/>
        <end position="121"/>
    </location>
</feature>
<name>A0A4V2URZ7_9FIRM</name>
<evidence type="ECO:0000256" key="6">
    <source>
        <dbReference type="ARBA" id="ARBA00023136"/>
    </source>
</evidence>
<evidence type="ECO:0000256" key="3">
    <source>
        <dbReference type="ARBA" id="ARBA00022475"/>
    </source>
</evidence>
<reference evidence="9 10" key="1">
    <citation type="submission" date="2019-03" db="EMBL/GenBank/DDBJ databases">
        <title>Genomic Encyclopedia of Type Strains, Phase IV (KMG-IV): sequencing the most valuable type-strain genomes for metagenomic binning, comparative biology and taxonomic classification.</title>
        <authorList>
            <person name="Goeker M."/>
        </authorList>
    </citation>
    <scope>NUCLEOTIDE SEQUENCE [LARGE SCALE GENOMIC DNA]</scope>
    <source>
        <strain evidence="9 10">DSM 29489</strain>
    </source>
</reference>
<feature type="transmembrane region" description="Helical" evidence="7">
    <location>
        <begin position="59"/>
        <end position="89"/>
    </location>
</feature>
<dbReference type="Pfam" id="PF00528">
    <property type="entry name" value="BPD_transp_1"/>
    <property type="match status" value="1"/>
</dbReference>
<evidence type="ECO:0000256" key="4">
    <source>
        <dbReference type="ARBA" id="ARBA00022692"/>
    </source>
</evidence>
<evidence type="ECO:0000256" key="2">
    <source>
        <dbReference type="ARBA" id="ARBA00022448"/>
    </source>
</evidence>
<keyword evidence="4 7" id="KW-0812">Transmembrane</keyword>
<dbReference type="PROSITE" id="PS50928">
    <property type="entry name" value="ABC_TM1"/>
    <property type="match status" value="1"/>
</dbReference>
<evidence type="ECO:0000256" key="1">
    <source>
        <dbReference type="ARBA" id="ARBA00004651"/>
    </source>
</evidence>
<protein>
    <submittedName>
        <fullName evidence="9">NitT/TauT family transport system permease protein</fullName>
    </submittedName>
</protein>
<organism evidence="9 10">
    <name type="scientific">Muricomes intestini</name>
    <dbReference type="NCBI Taxonomy" id="1796634"/>
    <lineage>
        <taxon>Bacteria</taxon>
        <taxon>Bacillati</taxon>
        <taxon>Bacillota</taxon>
        <taxon>Clostridia</taxon>
        <taxon>Lachnospirales</taxon>
        <taxon>Lachnospiraceae</taxon>
        <taxon>Muricomes</taxon>
    </lineage>
</organism>
<proteinExistence type="inferred from homology"/>
<evidence type="ECO:0000313" key="9">
    <source>
        <dbReference type="EMBL" id="TCS79492.1"/>
    </source>
</evidence>
<comment type="caution">
    <text evidence="9">The sequence shown here is derived from an EMBL/GenBank/DDBJ whole genome shotgun (WGS) entry which is preliminary data.</text>
</comment>
<keyword evidence="3" id="KW-1003">Cell membrane</keyword>
<dbReference type="GO" id="GO:0055085">
    <property type="term" value="P:transmembrane transport"/>
    <property type="evidence" value="ECO:0007669"/>
    <property type="project" value="InterPro"/>
</dbReference>
<accession>A0A4V2URZ7</accession>
<dbReference type="Proteomes" id="UP000295726">
    <property type="component" value="Unassembled WGS sequence"/>
</dbReference>
<feature type="transmembrane region" description="Helical" evidence="7">
    <location>
        <begin position="171"/>
        <end position="191"/>
    </location>
</feature>
<comment type="subcellular location">
    <subcellularLocation>
        <location evidence="1 7">Cell membrane</location>
        <topology evidence="1 7">Multi-pass membrane protein</topology>
    </subcellularLocation>
</comment>
<dbReference type="EMBL" id="SLZZ01000008">
    <property type="protein sequence ID" value="TCS79492.1"/>
    <property type="molecule type" value="Genomic_DNA"/>
</dbReference>